<reference evidence="1" key="1">
    <citation type="submission" date="2019-02" db="EMBL/GenBank/DDBJ databases">
        <authorList>
            <person name="Gruber-Vodicka R. H."/>
            <person name="Seah K. B. B."/>
        </authorList>
    </citation>
    <scope>NUCLEOTIDE SEQUENCE</scope>
    <source>
        <strain evidence="1">BECK_BY7</strain>
    </source>
</reference>
<evidence type="ECO:0008006" key="2">
    <source>
        <dbReference type="Google" id="ProtNLM"/>
    </source>
</evidence>
<evidence type="ECO:0000313" key="1">
    <source>
        <dbReference type="EMBL" id="VFK15062.1"/>
    </source>
</evidence>
<gene>
    <name evidence="1" type="ORF">BECKLFY1418C_GA0070996_101248</name>
</gene>
<accession>A0A450WDG2</accession>
<dbReference type="EMBL" id="CAADFN010000012">
    <property type="protein sequence ID" value="VFK15062.1"/>
    <property type="molecule type" value="Genomic_DNA"/>
</dbReference>
<organism evidence="1">
    <name type="scientific">Candidatus Kentrum sp. LFY</name>
    <dbReference type="NCBI Taxonomy" id="2126342"/>
    <lineage>
        <taxon>Bacteria</taxon>
        <taxon>Pseudomonadati</taxon>
        <taxon>Pseudomonadota</taxon>
        <taxon>Gammaproteobacteria</taxon>
        <taxon>Candidatus Kentrum</taxon>
    </lineage>
</organism>
<protein>
    <recommendedName>
        <fullName evidence="2">Transposase</fullName>
    </recommendedName>
</protein>
<sequence>MVIETAALNEQELSEYCRENGLYVEQVKRWKESAIAGNEPSEHLLNKAERHEWQKDKKKLCQLQKELNRKEKALAEAAALLVLEKKAQAIWGEPGEG</sequence>
<name>A0A450WDG2_9GAMM</name>
<proteinExistence type="predicted"/>
<dbReference type="AlphaFoldDB" id="A0A450WDG2"/>